<comment type="caution">
    <text evidence="2">The sequence shown here is derived from an EMBL/GenBank/DDBJ whole genome shotgun (WGS) entry which is preliminary data.</text>
</comment>
<evidence type="ECO:0000313" key="2">
    <source>
        <dbReference type="EMBL" id="VTT76262.1"/>
    </source>
</evidence>
<sequence>MAIDLDPTYLTFCSHSLIEMYNWERHEFPSSKDIRRYANESLERSPLDREVPTDWVVEHNFKPINPKTLKLNAKYNPAQHIYRTMTKEWEDKAVPNDQKSKFNVNLNSAWEHTSPDPARLPILGASDGVFYWNHYDLLGFILSLLKTDLEGAKKDNFFLPLTAVYGRWCAKIGGDRKTPDSPKSPKDTVFTGMADEQIGVGPVPTVFQCTWIKDKGVVYFALGSSIAGHNVNWSNKSEVGVWKEKLQRTRFDLLYNWNDIHTERIDGKEWDFENSPTLNKSKRTGTHFGNCGETYPFLHILRLADLYKYELEDIYEFLRDVAQDPDSFKIDEAESKKEKLQTIYKQILTLCPLDKNDIQVVKDDVTAENYEPRIGDRIKGEIDQKLQPSQHIYRQSTVVMKTDGNKKTWSPIEVKYDNDWSHAYPPRVGNGSLPYWSHYDLLGLFLSLMGPAQPNSDRFRFFLPLTAVYARWAFTIGGNRKKKSLKSSQVMAFKPRPGYGKPPTIFQCTWITGPDSYVDFSLGASMGGQNYGSINKETGDNSLGNWSERLQRSRFGLLKGWNAIEDSEWTNQNGELERFAFETSPSIDSGLSTTKFGNCGETYPFVQMLATGREEMKGLALNSPFLGDKELWEDYSLANIHIEAAKKRQDEEISFKWIWSPCRNCKHLIKVASAELDNFLPERNPPTEKDFEEAQTRTPAKENGHLVSA</sequence>
<feature type="compositionally biased region" description="Basic and acidic residues" evidence="1">
    <location>
        <begin position="685"/>
        <end position="709"/>
    </location>
</feature>
<dbReference type="AlphaFoldDB" id="A0A9Q9RWL2"/>
<proteinExistence type="predicted"/>
<name>A0A9Q9RWL2_FUSFU</name>
<organism evidence="2 3">
    <name type="scientific">Fusarium fujikuroi</name>
    <name type="common">Bakanae and foot rot disease fungus</name>
    <name type="synonym">Gibberella fujikuroi</name>
    <dbReference type="NCBI Taxonomy" id="5127"/>
    <lineage>
        <taxon>Eukaryota</taxon>
        <taxon>Fungi</taxon>
        <taxon>Dikarya</taxon>
        <taxon>Ascomycota</taxon>
        <taxon>Pezizomycotina</taxon>
        <taxon>Sordariomycetes</taxon>
        <taxon>Hypocreomycetidae</taxon>
        <taxon>Hypocreales</taxon>
        <taxon>Nectriaceae</taxon>
        <taxon>Fusarium</taxon>
        <taxon>Fusarium fujikuroi species complex</taxon>
    </lineage>
</organism>
<accession>A0A9Q9RWL2</accession>
<gene>
    <name evidence="2" type="ORF">C2S_10296</name>
</gene>
<dbReference type="EMBL" id="CABFJX010000383">
    <property type="protein sequence ID" value="VTT76262.1"/>
    <property type="molecule type" value="Genomic_DNA"/>
</dbReference>
<reference evidence="2" key="1">
    <citation type="submission" date="2019-05" db="EMBL/GenBank/DDBJ databases">
        <authorList>
            <person name="Piombo E."/>
        </authorList>
    </citation>
    <scope>NUCLEOTIDE SEQUENCE</scope>
    <source>
        <strain evidence="2">C2S</strain>
    </source>
</reference>
<dbReference type="Proteomes" id="UP000760494">
    <property type="component" value="Unassembled WGS sequence"/>
</dbReference>
<evidence type="ECO:0000313" key="3">
    <source>
        <dbReference type="Proteomes" id="UP000760494"/>
    </source>
</evidence>
<protein>
    <submittedName>
        <fullName evidence="2">Uncharacterized protein</fullName>
    </submittedName>
</protein>
<feature type="region of interest" description="Disordered" evidence="1">
    <location>
        <begin position="679"/>
        <end position="709"/>
    </location>
</feature>
<evidence type="ECO:0000256" key="1">
    <source>
        <dbReference type="SAM" id="MobiDB-lite"/>
    </source>
</evidence>